<name>A0ABP6VA62_9ACTN</name>
<dbReference type="Proteomes" id="UP001500301">
    <property type="component" value="Unassembled WGS sequence"/>
</dbReference>
<organism evidence="3 4">
    <name type="scientific">Nocardioides daeguensis</name>
    <dbReference type="NCBI Taxonomy" id="908359"/>
    <lineage>
        <taxon>Bacteria</taxon>
        <taxon>Bacillati</taxon>
        <taxon>Actinomycetota</taxon>
        <taxon>Actinomycetes</taxon>
        <taxon>Propionibacteriales</taxon>
        <taxon>Nocardioidaceae</taxon>
        <taxon>Nocardioides</taxon>
    </lineage>
</organism>
<keyword evidence="2" id="KW-0812">Transmembrane</keyword>
<evidence type="ECO:0000256" key="2">
    <source>
        <dbReference type="SAM" id="Phobius"/>
    </source>
</evidence>
<dbReference type="RefSeq" id="WP_218233186.1">
    <property type="nucleotide sequence ID" value="NZ_BAABBB010000009.1"/>
</dbReference>
<gene>
    <name evidence="3" type="ORF">GCM10022263_17240</name>
</gene>
<evidence type="ECO:0000256" key="1">
    <source>
        <dbReference type="SAM" id="MobiDB-lite"/>
    </source>
</evidence>
<evidence type="ECO:0000313" key="3">
    <source>
        <dbReference type="EMBL" id="GAA3529160.1"/>
    </source>
</evidence>
<reference evidence="4" key="1">
    <citation type="journal article" date="2019" name="Int. J. Syst. Evol. Microbiol.">
        <title>The Global Catalogue of Microorganisms (GCM) 10K type strain sequencing project: providing services to taxonomists for standard genome sequencing and annotation.</title>
        <authorList>
            <consortium name="The Broad Institute Genomics Platform"/>
            <consortium name="The Broad Institute Genome Sequencing Center for Infectious Disease"/>
            <person name="Wu L."/>
            <person name="Ma J."/>
        </authorList>
    </citation>
    <scope>NUCLEOTIDE SEQUENCE [LARGE SCALE GENOMIC DNA]</scope>
    <source>
        <strain evidence="4">JCM 17460</strain>
    </source>
</reference>
<feature type="compositionally biased region" description="Low complexity" evidence="1">
    <location>
        <begin position="58"/>
        <end position="72"/>
    </location>
</feature>
<sequence>MSPELPTGGPSLEVGGGRGLRAVVAVGGVLLAIAVVALAAFLLVGRDDGDTDPVSEDSSSSTTPGAPATEPTLDLPTIDASDFPSDLPTEGLPGLPGGGPSLPDLPTKVPSGVPSGIPDDIPPFPTDPADLESWFSDYLEQVSP</sequence>
<keyword evidence="4" id="KW-1185">Reference proteome</keyword>
<protein>
    <submittedName>
        <fullName evidence="3">Uncharacterized protein</fullName>
    </submittedName>
</protein>
<feature type="region of interest" description="Disordered" evidence="1">
    <location>
        <begin position="46"/>
        <end position="131"/>
    </location>
</feature>
<accession>A0ABP6VA62</accession>
<feature type="transmembrane region" description="Helical" evidence="2">
    <location>
        <begin position="20"/>
        <end position="44"/>
    </location>
</feature>
<comment type="caution">
    <text evidence="3">The sequence shown here is derived from an EMBL/GenBank/DDBJ whole genome shotgun (WGS) entry which is preliminary data.</text>
</comment>
<keyword evidence="2" id="KW-1133">Transmembrane helix</keyword>
<evidence type="ECO:0000313" key="4">
    <source>
        <dbReference type="Proteomes" id="UP001500301"/>
    </source>
</evidence>
<proteinExistence type="predicted"/>
<dbReference type="EMBL" id="BAABBB010000009">
    <property type="protein sequence ID" value="GAA3529160.1"/>
    <property type="molecule type" value="Genomic_DNA"/>
</dbReference>
<keyword evidence="2" id="KW-0472">Membrane</keyword>